<feature type="transmembrane region" description="Helical" evidence="1">
    <location>
        <begin position="120"/>
        <end position="141"/>
    </location>
</feature>
<comment type="caution">
    <text evidence="2">The sequence shown here is derived from an EMBL/GenBank/DDBJ whole genome shotgun (WGS) entry which is preliminary data.</text>
</comment>
<sequence length="293" mass="34094">MLRHEFEPTKKLVSLLPSDKRSCLWISDVIILQCILVFIGASTIAYCVWSPEHAKYDYDKLARVMYLYDPHACGYNLRTSKSILSFELSNDTHGLNIRPIKHIPAVVTVTSMVPAKTRRYVKMSVIIHSCWLIIAICLRVFRFATKVHILKIILSLSYFSCILIIFFDVSMAIVYIAHIQRSLTTGMILRYSGWSVEMKLDHYNRFGGWLPMAASVCWLRGVIIFALNIYICRKISLIKNSIKKREVNKKLMLEENMPIPEPVFEDSLDDNVLYYRNGEYTPVEKKNQWSFFF</sequence>
<dbReference type="Proteomes" id="UP000663880">
    <property type="component" value="Unassembled WGS sequence"/>
</dbReference>
<feature type="transmembrane region" description="Helical" evidence="1">
    <location>
        <begin position="208"/>
        <end position="231"/>
    </location>
</feature>
<keyword evidence="1" id="KW-1133">Transmembrane helix</keyword>
<keyword evidence="1" id="KW-0812">Transmembrane</keyword>
<feature type="transmembrane region" description="Helical" evidence="1">
    <location>
        <begin position="29"/>
        <end position="51"/>
    </location>
</feature>
<name>A0A821S4Q1_9NEOP</name>
<accession>A0A821S4Q1</accession>
<gene>
    <name evidence="2" type="ORF">PMACD_LOCUS7166</name>
</gene>
<keyword evidence="3" id="KW-1185">Reference proteome</keyword>
<evidence type="ECO:0000256" key="1">
    <source>
        <dbReference type="SAM" id="Phobius"/>
    </source>
</evidence>
<reference evidence="2" key="1">
    <citation type="submission" date="2021-02" db="EMBL/GenBank/DDBJ databases">
        <authorList>
            <person name="Steward A R."/>
        </authorList>
    </citation>
    <scope>NUCLEOTIDE SEQUENCE</scope>
</reference>
<keyword evidence="1" id="KW-0472">Membrane</keyword>
<dbReference type="EMBL" id="CAJOBZ010000016">
    <property type="protein sequence ID" value="CAF4852158.1"/>
    <property type="molecule type" value="Genomic_DNA"/>
</dbReference>
<evidence type="ECO:0000313" key="2">
    <source>
        <dbReference type="EMBL" id="CAF4852158.1"/>
    </source>
</evidence>
<dbReference type="OrthoDB" id="7361290at2759"/>
<evidence type="ECO:0000313" key="3">
    <source>
        <dbReference type="Proteomes" id="UP000663880"/>
    </source>
</evidence>
<protein>
    <submittedName>
        <fullName evidence="2">Uncharacterized protein</fullName>
    </submittedName>
</protein>
<feature type="transmembrane region" description="Helical" evidence="1">
    <location>
        <begin position="153"/>
        <end position="177"/>
    </location>
</feature>
<proteinExistence type="predicted"/>
<dbReference type="AlphaFoldDB" id="A0A821S4Q1"/>
<organism evidence="2 3">
    <name type="scientific">Pieris macdunnoughi</name>
    <dbReference type="NCBI Taxonomy" id="345717"/>
    <lineage>
        <taxon>Eukaryota</taxon>
        <taxon>Metazoa</taxon>
        <taxon>Ecdysozoa</taxon>
        <taxon>Arthropoda</taxon>
        <taxon>Hexapoda</taxon>
        <taxon>Insecta</taxon>
        <taxon>Pterygota</taxon>
        <taxon>Neoptera</taxon>
        <taxon>Endopterygota</taxon>
        <taxon>Lepidoptera</taxon>
        <taxon>Glossata</taxon>
        <taxon>Ditrysia</taxon>
        <taxon>Papilionoidea</taxon>
        <taxon>Pieridae</taxon>
        <taxon>Pierinae</taxon>
        <taxon>Pieris</taxon>
    </lineage>
</organism>